<dbReference type="Proteomes" id="UP001153678">
    <property type="component" value="Unassembled WGS sequence"/>
</dbReference>
<reference evidence="1" key="1">
    <citation type="submission" date="2022-08" db="EMBL/GenBank/DDBJ databases">
        <authorList>
            <person name="Kallberg Y."/>
            <person name="Tangrot J."/>
            <person name="Rosling A."/>
        </authorList>
    </citation>
    <scope>NUCLEOTIDE SEQUENCE</scope>
    <source>
        <strain evidence="1">Wild A</strain>
    </source>
</reference>
<dbReference type="EMBL" id="CAMKVN010010681">
    <property type="protein sequence ID" value="CAI2194281.1"/>
    <property type="molecule type" value="Genomic_DNA"/>
</dbReference>
<sequence>MFSNMQLFSKANQLVDLTLSDKLSRAYGFVNNEIKMTFESKFLGEYLNVSETMNKLKEKYNGYSWDGNIRERTSFLAKLIRLEHIKDIAKHEIRINRDCIIPVIEIVNKETEYLILEIPNSEMRDSLIASIPYFESQHAEKYEGYYHLHIYMLILYIGLSFRNEDATSEDKNNSNQVIMSLIKGAIDQVFETKYYNDHTDPESYNKMRYAIGCVYSTGT</sequence>
<keyword evidence="2" id="KW-1185">Reference proteome</keyword>
<evidence type="ECO:0000313" key="1">
    <source>
        <dbReference type="EMBL" id="CAI2194281.1"/>
    </source>
</evidence>
<proteinExistence type="predicted"/>
<dbReference type="AlphaFoldDB" id="A0A9W4T6W2"/>
<name>A0A9W4T6W2_9GLOM</name>
<accession>A0A9W4T6W2</accession>
<evidence type="ECO:0000313" key="2">
    <source>
        <dbReference type="Proteomes" id="UP001153678"/>
    </source>
</evidence>
<comment type="caution">
    <text evidence="1">The sequence shown here is derived from an EMBL/GenBank/DDBJ whole genome shotgun (WGS) entry which is preliminary data.</text>
</comment>
<protein>
    <submittedName>
        <fullName evidence="1">8372_t:CDS:1</fullName>
    </submittedName>
</protein>
<organism evidence="1 2">
    <name type="scientific">Funneliformis geosporum</name>
    <dbReference type="NCBI Taxonomy" id="1117311"/>
    <lineage>
        <taxon>Eukaryota</taxon>
        <taxon>Fungi</taxon>
        <taxon>Fungi incertae sedis</taxon>
        <taxon>Mucoromycota</taxon>
        <taxon>Glomeromycotina</taxon>
        <taxon>Glomeromycetes</taxon>
        <taxon>Glomerales</taxon>
        <taxon>Glomeraceae</taxon>
        <taxon>Funneliformis</taxon>
    </lineage>
</organism>
<dbReference type="OrthoDB" id="10557641at2759"/>
<gene>
    <name evidence="1" type="ORF">FWILDA_LOCUS16497</name>
</gene>